<dbReference type="AlphaFoldDB" id="A0A1X1UI12"/>
<reference evidence="2 3" key="1">
    <citation type="submission" date="2016-01" db="EMBL/GenBank/DDBJ databases">
        <title>The new phylogeny of the genus Mycobacterium.</title>
        <authorList>
            <person name="Tarcisio F."/>
            <person name="Conor M."/>
            <person name="Antonella G."/>
            <person name="Elisabetta G."/>
            <person name="Giulia F.S."/>
            <person name="Sara T."/>
            <person name="Anna F."/>
            <person name="Clotilde B."/>
            <person name="Roberto B."/>
            <person name="Veronica D.S."/>
            <person name="Fabio R."/>
            <person name="Monica P."/>
            <person name="Olivier J."/>
            <person name="Enrico T."/>
            <person name="Nicola S."/>
        </authorList>
    </citation>
    <scope>NUCLEOTIDE SEQUENCE [LARGE SCALE GENOMIC DNA]</scope>
    <source>
        <strain evidence="2 3">DSM 44852</strain>
    </source>
</reference>
<dbReference type="Gene3D" id="1.20.1250.20">
    <property type="entry name" value="MFS general substrate transporter like domains"/>
    <property type="match status" value="1"/>
</dbReference>
<feature type="transmembrane region" description="Helical" evidence="1">
    <location>
        <begin position="385"/>
        <end position="403"/>
    </location>
</feature>
<name>A0A1X1UI12_MYCFL</name>
<evidence type="ECO:0000256" key="1">
    <source>
        <dbReference type="SAM" id="Phobius"/>
    </source>
</evidence>
<feature type="transmembrane region" description="Helical" evidence="1">
    <location>
        <begin position="319"/>
        <end position="344"/>
    </location>
</feature>
<evidence type="ECO:0000313" key="2">
    <source>
        <dbReference type="EMBL" id="ORV56476.1"/>
    </source>
</evidence>
<gene>
    <name evidence="2" type="ORF">AWC05_09670</name>
</gene>
<comment type="caution">
    <text evidence="2">The sequence shown here is derived from an EMBL/GenBank/DDBJ whole genome shotgun (WGS) entry which is preliminary data.</text>
</comment>
<feature type="transmembrane region" description="Helical" evidence="1">
    <location>
        <begin position="182"/>
        <end position="203"/>
    </location>
</feature>
<feature type="transmembrane region" description="Helical" evidence="1">
    <location>
        <begin position="234"/>
        <end position="254"/>
    </location>
</feature>
<feature type="transmembrane region" description="Helical" evidence="1">
    <location>
        <begin position="110"/>
        <end position="135"/>
    </location>
</feature>
<dbReference type="InterPro" id="IPR036259">
    <property type="entry name" value="MFS_trans_sf"/>
</dbReference>
<keyword evidence="3" id="KW-1185">Reference proteome</keyword>
<feature type="transmembrane region" description="Helical" evidence="1">
    <location>
        <begin position="84"/>
        <end position="104"/>
    </location>
</feature>
<dbReference type="RefSeq" id="WP_085219938.1">
    <property type="nucleotide sequence ID" value="NZ_JACKVN010000010.1"/>
</dbReference>
<protein>
    <recommendedName>
        <fullName evidence="4">MFS transporter</fullName>
    </recommendedName>
</protein>
<evidence type="ECO:0000313" key="3">
    <source>
        <dbReference type="Proteomes" id="UP000193010"/>
    </source>
</evidence>
<dbReference type="OrthoDB" id="4703698at2"/>
<keyword evidence="1" id="KW-0812">Transmembrane</keyword>
<evidence type="ECO:0008006" key="4">
    <source>
        <dbReference type="Google" id="ProtNLM"/>
    </source>
</evidence>
<sequence length="433" mass="45617">MSITLVPTTPAQPRVFGKLLSQGTFYTAGIQLSNGTVILPLICAHQGLTWVAALLFPAFCLGDVVGNSVSPLVLQRVGRMRHRLLAVIAASVAALTLCDAMIPWHGALTAVVFLLTCAAAGVLLGIAGVAYPDMVSSKLPGARRGELFLFQSAIGSVLATVVTLFVVPALAHGNEMAYRRDLLWLGALGLAGSAIAALFVGPVRSTSTTTRMSVRDTYREGIAIARSQPWFRRYMVACLLFGPVTLGTTFYALRTAHDNRSLHVLVILSSIGLVFGSPLWRKVYRLFGVRGMMLGSALLSVAAATLTLGAEVYGEWTHVWAYGTVFLLATVAAQAVFAAAISWLSVVAEESHRGTLIALSSTLVAVETMALAAVLGNIAQNHSTIWPDVVVLVLAIGAALASLTAPPSETRRVVAARVRSFPTASPAMALQAA</sequence>
<feature type="transmembrane region" description="Helical" evidence="1">
    <location>
        <begin position="147"/>
        <end position="170"/>
    </location>
</feature>
<keyword evidence="1" id="KW-1133">Transmembrane helix</keyword>
<dbReference type="EMBL" id="LQOV01000004">
    <property type="protein sequence ID" value="ORV56476.1"/>
    <property type="molecule type" value="Genomic_DNA"/>
</dbReference>
<keyword evidence="1" id="KW-0472">Membrane</keyword>
<feature type="transmembrane region" description="Helical" evidence="1">
    <location>
        <begin position="292"/>
        <end position="313"/>
    </location>
</feature>
<accession>A0A1X1UI12</accession>
<dbReference type="STRING" id="292462.AWC05_09670"/>
<dbReference type="SUPFAM" id="SSF103473">
    <property type="entry name" value="MFS general substrate transporter"/>
    <property type="match status" value="1"/>
</dbReference>
<feature type="transmembrane region" description="Helical" evidence="1">
    <location>
        <begin position="356"/>
        <end position="379"/>
    </location>
</feature>
<dbReference type="Proteomes" id="UP000193010">
    <property type="component" value="Unassembled WGS sequence"/>
</dbReference>
<feature type="transmembrane region" description="Helical" evidence="1">
    <location>
        <begin position="260"/>
        <end position="280"/>
    </location>
</feature>
<organism evidence="2 3">
    <name type="scientific">Mycobacterium florentinum</name>
    <dbReference type="NCBI Taxonomy" id="292462"/>
    <lineage>
        <taxon>Bacteria</taxon>
        <taxon>Bacillati</taxon>
        <taxon>Actinomycetota</taxon>
        <taxon>Actinomycetes</taxon>
        <taxon>Mycobacteriales</taxon>
        <taxon>Mycobacteriaceae</taxon>
        <taxon>Mycobacterium</taxon>
        <taxon>Mycobacterium simiae complex</taxon>
    </lineage>
</organism>
<proteinExistence type="predicted"/>